<accession>A0ACC0WQZ3</accession>
<dbReference type="EMBL" id="CM047589">
    <property type="protein sequence ID" value="KAI9920465.1"/>
    <property type="molecule type" value="Genomic_DNA"/>
</dbReference>
<reference evidence="1 2" key="1">
    <citation type="journal article" date="2022" name="bioRxiv">
        <title>The genome of the oomycete Peronosclerospora sorghi, a cosmopolitan pathogen of maize and sorghum, is inflated with dispersed pseudogenes.</title>
        <authorList>
            <person name="Fletcher K."/>
            <person name="Martin F."/>
            <person name="Isakeit T."/>
            <person name="Cavanaugh K."/>
            <person name="Magill C."/>
            <person name="Michelmore R."/>
        </authorList>
    </citation>
    <scope>NUCLEOTIDE SEQUENCE [LARGE SCALE GENOMIC DNA]</scope>
    <source>
        <strain evidence="1">P6</strain>
    </source>
</reference>
<keyword evidence="2" id="KW-1185">Reference proteome</keyword>
<organism evidence="1 2">
    <name type="scientific">Peronosclerospora sorghi</name>
    <dbReference type="NCBI Taxonomy" id="230839"/>
    <lineage>
        <taxon>Eukaryota</taxon>
        <taxon>Sar</taxon>
        <taxon>Stramenopiles</taxon>
        <taxon>Oomycota</taxon>
        <taxon>Peronosporomycetes</taxon>
        <taxon>Peronosporales</taxon>
        <taxon>Peronosporaceae</taxon>
        <taxon>Peronosclerospora</taxon>
    </lineage>
</organism>
<sequence length="719" mass="80811">MGTSLGPCGHEMKIRGITISTNPIPCTGASGTPFQPITFHQISRRHASMARSDRSRDRHAHRSRRSRSRSAPRTHRSSRHHSSKRRRLVRSTSRERSRRPHGPTRRARRPRSRSSSRSKHGPKRRKRESDDKKASSRRHARRRRSSSRSASVLKSKRQEEARGHEKETKASLDAASSLKPNETVKDEEKDPKVAEDQRIRESSVDSERTVETSRENKVDATHPAGDVTCRDEQEGPTQRTKEDSVPKPVVDVSAIQKDILKALADARSTIAVIKKKGTERPLAVAPCSSRDDTNDATLSSPTKHVPEVVHVPPKTTRASPPRGESTTTDELDMFSIAALDDHDGAMNTSSGMTTITRVDDVSLQSNCDDAEGYYSATIGEILNGKYRVHGTVGKGVFSTVVRCQCLSPVETREGRALSVVAIKMIRNNDVMREAAQTELKILNELHERDPRDKKHVIRLVDAFSHRQHTALVFEPMQMNVREAMKKFGGKSGISIQAVRVFSKHLLIALNHLDQCDVIHADIKPDNILLDEKQTTIKLCDFGSAFKTDQGKQDPTPYLVSRFYRAPEIVLGLAYEKAVDMWSVGCCLYEMFTGKVMFPGSTNNEMLKLFMELKGKLPNKLIKKHRLVYIDQLVMEPHFTEDLKFCSRESDRVTGKPVLRLFETLKITNDLASNLLAAKSATDDRKLVLELRNLLDRMFTLDPSKRISVKDALAHPFVKG</sequence>
<gene>
    <name evidence="1" type="ORF">PsorP6_015804</name>
</gene>
<proteinExistence type="predicted"/>
<evidence type="ECO:0000313" key="1">
    <source>
        <dbReference type="EMBL" id="KAI9920465.1"/>
    </source>
</evidence>
<protein>
    <submittedName>
        <fullName evidence="1">Uncharacterized protein</fullName>
    </submittedName>
</protein>
<comment type="caution">
    <text evidence="1">The sequence shown here is derived from an EMBL/GenBank/DDBJ whole genome shotgun (WGS) entry which is preliminary data.</text>
</comment>
<evidence type="ECO:0000313" key="2">
    <source>
        <dbReference type="Proteomes" id="UP001163321"/>
    </source>
</evidence>
<name>A0ACC0WQZ3_9STRA</name>
<dbReference type="Proteomes" id="UP001163321">
    <property type="component" value="Chromosome 10"/>
</dbReference>